<comment type="caution">
    <text evidence="1">The sequence shown here is derived from an EMBL/GenBank/DDBJ whole genome shotgun (WGS) entry which is preliminary data.</text>
</comment>
<organism evidence="1 2">
    <name type="scientific">Pseudonocardia adelaidensis</name>
    <dbReference type="NCBI Taxonomy" id="648754"/>
    <lineage>
        <taxon>Bacteria</taxon>
        <taxon>Bacillati</taxon>
        <taxon>Actinomycetota</taxon>
        <taxon>Actinomycetes</taxon>
        <taxon>Pseudonocardiales</taxon>
        <taxon>Pseudonocardiaceae</taxon>
        <taxon>Pseudonocardia</taxon>
    </lineage>
</organism>
<reference evidence="2" key="1">
    <citation type="journal article" date="2019" name="Int. J. Syst. Evol. Microbiol.">
        <title>The Global Catalogue of Microorganisms (GCM) 10K type strain sequencing project: providing services to taxonomists for standard genome sequencing and annotation.</title>
        <authorList>
            <consortium name="The Broad Institute Genomics Platform"/>
            <consortium name="The Broad Institute Genome Sequencing Center for Infectious Disease"/>
            <person name="Wu L."/>
            <person name="Ma J."/>
        </authorList>
    </citation>
    <scope>NUCLEOTIDE SEQUENCE [LARGE SCALE GENOMIC DNA]</scope>
    <source>
        <strain evidence="2">JCM 18302</strain>
    </source>
</reference>
<dbReference type="InterPro" id="IPR039261">
    <property type="entry name" value="FNR_nucleotide-bd"/>
</dbReference>
<sequence>MPIAPSGYSAARHRPPSARAQRVLAEIRRVYHHRDLVGREAGKAGTAQVHAYARDAAHAPYVDELADLGVAVRVHLGTDPLRPSVDEVLAGVHRPGTHLYTCGPPSMMDDVLRATRDWPEGSVHHESFTASAAPAGAVLGEAFPVRLALSGKELVVGAWQTLLQCLLDDGSPSTTAARAGPAARPCLM</sequence>
<name>A0ABP9PCT1_9PSEU</name>
<evidence type="ECO:0000313" key="2">
    <source>
        <dbReference type="Proteomes" id="UP001500804"/>
    </source>
</evidence>
<dbReference type="SUPFAM" id="SSF52343">
    <property type="entry name" value="Ferredoxin reductase-like, C-terminal NADP-linked domain"/>
    <property type="match status" value="1"/>
</dbReference>
<accession>A0ABP9PCT1</accession>
<gene>
    <name evidence="1" type="ORF">GCM10023320_83810</name>
</gene>
<proteinExistence type="predicted"/>
<evidence type="ECO:0000313" key="1">
    <source>
        <dbReference type="EMBL" id="GAA5142968.1"/>
    </source>
</evidence>
<dbReference type="Gene3D" id="3.40.50.80">
    <property type="entry name" value="Nucleotide-binding domain of ferredoxin-NADP reductase (FNR) module"/>
    <property type="match status" value="1"/>
</dbReference>
<dbReference type="EMBL" id="BAABJO010000066">
    <property type="protein sequence ID" value="GAA5142968.1"/>
    <property type="molecule type" value="Genomic_DNA"/>
</dbReference>
<protein>
    <submittedName>
        <fullName evidence="1">Uncharacterized protein</fullName>
    </submittedName>
</protein>
<dbReference type="Proteomes" id="UP001500804">
    <property type="component" value="Unassembled WGS sequence"/>
</dbReference>
<keyword evidence="2" id="KW-1185">Reference proteome</keyword>